<organism evidence="2 3">
    <name type="scientific">Cellvibrio japonicus (strain Ueda107)</name>
    <name type="common">Pseudomonas fluorescens subsp. cellulosa</name>
    <dbReference type="NCBI Taxonomy" id="498211"/>
    <lineage>
        <taxon>Bacteria</taxon>
        <taxon>Pseudomonadati</taxon>
        <taxon>Pseudomonadota</taxon>
        <taxon>Gammaproteobacteria</taxon>
        <taxon>Cellvibrionales</taxon>
        <taxon>Cellvibrionaceae</taxon>
        <taxon>Cellvibrio</taxon>
    </lineage>
</organism>
<dbReference type="InterPro" id="IPR007788">
    <property type="entry name" value="QCT"/>
</dbReference>
<evidence type="ECO:0000256" key="1">
    <source>
        <dbReference type="SAM" id="SignalP"/>
    </source>
</evidence>
<dbReference type="PANTHER" id="PTHR31270:SF1">
    <property type="entry name" value="GLUTAMINYL-PEPTIDE CYCLOTRANSFERASE"/>
    <property type="match status" value="1"/>
</dbReference>
<keyword evidence="3" id="KW-1185">Reference proteome</keyword>
<sequence length="266" mass="30303">MKQLVKTLALLCMSLWLIAMSPGSGAAPTIPYKIITERTHKPTLFTQGLQIENDQFYESSGLYGKSLLVSYPVEEPEGSTWARLSAPFTHKQPLPERFFAEGLTLLDDKLYLLTWKEGTLLVYDKTTLHYQKSLGYTGEGWGLTTDGEYLIRSDGSDTLFFHAPQDFRLEKTMKVQDQGKAITRINELEYHAGFIWANIWHEDRIIRIDPNTGDATGELVLSALRNTMKLNNPEQVLNGIAWDEKRNGFWITGKLWPKMFLIQPGD</sequence>
<dbReference type="RefSeq" id="WP_012488006.1">
    <property type="nucleotide sequence ID" value="NC_010995.1"/>
</dbReference>
<dbReference type="EC" id="2.3.2.5" evidence="2"/>
<dbReference type="eggNOG" id="COG3823">
    <property type="taxonomic scope" value="Bacteria"/>
</dbReference>
<evidence type="ECO:0000313" key="3">
    <source>
        <dbReference type="Proteomes" id="UP000001036"/>
    </source>
</evidence>
<keyword evidence="1" id="KW-0732">Signal</keyword>
<evidence type="ECO:0000313" key="2">
    <source>
        <dbReference type="EMBL" id="ACE83081.1"/>
    </source>
</evidence>
<gene>
    <name evidence="2" type="ordered locus">CJA_2408</name>
</gene>
<keyword evidence="2" id="KW-0012">Acyltransferase</keyword>
<dbReference type="PANTHER" id="PTHR31270">
    <property type="entry name" value="GLUTAMINYL-PEPTIDE CYCLOTRANSFERASE"/>
    <property type="match status" value="1"/>
</dbReference>
<feature type="signal peptide" evidence="1">
    <location>
        <begin position="1"/>
        <end position="26"/>
    </location>
</feature>
<accession>B3PKE0</accession>
<dbReference type="EMBL" id="CP000934">
    <property type="protein sequence ID" value="ACE83081.1"/>
    <property type="molecule type" value="Genomic_DNA"/>
</dbReference>
<dbReference type="Proteomes" id="UP000001036">
    <property type="component" value="Chromosome"/>
</dbReference>
<name>B3PKE0_CELJU</name>
<dbReference type="Pfam" id="PF05096">
    <property type="entry name" value="Glu_cyclase_2"/>
    <property type="match status" value="1"/>
</dbReference>
<feature type="chain" id="PRO_5002796759" evidence="1">
    <location>
        <begin position="27"/>
        <end position="266"/>
    </location>
</feature>
<protein>
    <submittedName>
        <fullName evidence="2">Glutaminyl-peptide cyclotransferase</fullName>
        <ecNumber evidence="2">2.3.2.5</ecNumber>
    </submittedName>
</protein>
<proteinExistence type="predicted"/>
<dbReference type="SUPFAM" id="SSF50969">
    <property type="entry name" value="YVTN repeat-like/Quinoprotein amine dehydrogenase"/>
    <property type="match status" value="1"/>
</dbReference>
<dbReference type="AlphaFoldDB" id="B3PKE0"/>
<keyword evidence="2" id="KW-0808">Transferase</keyword>
<reference evidence="2 3" key="1">
    <citation type="journal article" date="2008" name="J. Bacteriol.">
        <title>Insights into plant cell wall degradation from the genome sequence of the soil bacterium Cellvibrio japonicus.</title>
        <authorList>
            <person name="Deboy R.T."/>
            <person name="Mongodin E.F."/>
            <person name="Fouts D.E."/>
            <person name="Tailford L.E."/>
            <person name="Khouri H."/>
            <person name="Emerson J.B."/>
            <person name="Mohamoud Y."/>
            <person name="Watkins K."/>
            <person name="Henrissat B."/>
            <person name="Gilbert H.J."/>
            <person name="Nelson K.E."/>
        </authorList>
    </citation>
    <scope>NUCLEOTIDE SEQUENCE [LARGE SCALE GENOMIC DNA]</scope>
    <source>
        <strain evidence="2 3">Ueda107</strain>
    </source>
</reference>
<dbReference type="KEGG" id="cja:CJA_2408"/>
<dbReference type="GO" id="GO:0016603">
    <property type="term" value="F:glutaminyl-peptide cyclotransferase activity"/>
    <property type="evidence" value="ECO:0007669"/>
    <property type="project" value="UniProtKB-EC"/>
</dbReference>
<dbReference type="InterPro" id="IPR011044">
    <property type="entry name" value="Quino_amine_DH_bsu"/>
</dbReference>
<dbReference type="HOGENOM" id="CLU_060272_2_2_6"/>